<keyword evidence="7" id="KW-0472">Membrane</keyword>
<dbReference type="Gene3D" id="1.10.287.130">
    <property type="match status" value="1"/>
</dbReference>
<dbReference type="PROSITE" id="PS50109">
    <property type="entry name" value="HIS_KIN"/>
    <property type="match status" value="1"/>
</dbReference>
<gene>
    <name evidence="9" type="ORF">SFMTTN_0673</name>
</gene>
<evidence type="ECO:0000259" key="8">
    <source>
        <dbReference type="PROSITE" id="PS50109"/>
    </source>
</evidence>
<evidence type="ECO:0000256" key="7">
    <source>
        <dbReference type="SAM" id="Phobius"/>
    </source>
</evidence>
<evidence type="ECO:0000313" key="10">
    <source>
        <dbReference type="Proteomes" id="UP000286806"/>
    </source>
</evidence>
<dbReference type="PANTHER" id="PTHR44936:SF10">
    <property type="entry name" value="SENSOR PROTEIN RSTB"/>
    <property type="match status" value="1"/>
</dbReference>
<dbReference type="RefSeq" id="WP_124703704.1">
    <property type="nucleotide sequence ID" value="NZ_BGOW01000003.1"/>
</dbReference>
<dbReference type="EC" id="2.7.13.3" evidence="2"/>
<sequence length="423" mass="45714">MTFTNRFRTVPVAGMLRRLFVLRLYAIAGQTLAITGVNFGLDIRLPLLPMLMVVVLLALLNLATWVRLEQPWPVTAMEFFAQLLVDVTALTTLLFYSGGSTNPFVSLYLLPIIVAAITLPVLYAWVLTTICVAAYSFLMFFYLSLNMPHDAAAFALHVAGMWLNFIASAVLITFFIGRMAASIRGRERELAEARETGLRNEQIVALGCLAAGAAHELSTPLATMAVVAGELQYEHGGDPALAANLHILRNQVAACKAILTRLTATGGAGRAEDARLLAVDVYLDELVAQWQLVRPAIGLQTRWEGVRPAPNILAEATLGQALLSLFNNAADAAPFAVELEARWDNQELTLDILDRGQGFNQEAAARAGEVFFTTKQEQGGVGLGLFLANASIERLGGSVRMLPRAGGGAHIVVCLPLHQPRTP</sequence>
<evidence type="ECO:0000256" key="6">
    <source>
        <dbReference type="ARBA" id="ARBA00022840"/>
    </source>
</evidence>
<keyword evidence="6" id="KW-0067">ATP-binding</keyword>
<dbReference type="GO" id="GO:0005524">
    <property type="term" value="F:ATP binding"/>
    <property type="evidence" value="ECO:0007669"/>
    <property type="project" value="UniProtKB-KW"/>
</dbReference>
<dbReference type="InterPro" id="IPR005467">
    <property type="entry name" value="His_kinase_dom"/>
</dbReference>
<feature type="transmembrane region" description="Helical" evidence="7">
    <location>
        <begin position="20"/>
        <end position="41"/>
    </location>
</feature>
<dbReference type="Pfam" id="PF02518">
    <property type="entry name" value="HATPase_c"/>
    <property type="match status" value="1"/>
</dbReference>
<comment type="catalytic activity">
    <reaction evidence="1">
        <text>ATP + protein L-histidine = ADP + protein N-phospho-L-histidine.</text>
        <dbReference type="EC" id="2.7.13.3"/>
    </reaction>
</comment>
<dbReference type="InterPro" id="IPR036890">
    <property type="entry name" value="HATPase_C_sf"/>
</dbReference>
<feature type="transmembrane region" description="Helical" evidence="7">
    <location>
        <begin position="109"/>
        <end position="142"/>
    </location>
</feature>
<dbReference type="EMBL" id="BGOW01000003">
    <property type="protein sequence ID" value="GBL44872.1"/>
    <property type="molecule type" value="Genomic_DNA"/>
</dbReference>
<comment type="caution">
    <text evidence="9">The sequence shown here is derived from an EMBL/GenBank/DDBJ whole genome shotgun (WGS) entry which is preliminary data.</text>
</comment>
<keyword evidence="7" id="KW-1133">Transmembrane helix</keyword>
<evidence type="ECO:0000256" key="4">
    <source>
        <dbReference type="ARBA" id="ARBA00022741"/>
    </source>
</evidence>
<dbReference type="OrthoDB" id="9785252at2"/>
<evidence type="ECO:0000256" key="2">
    <source>
        <dbReference type="ARBA" id="ARBA00012438"/>
    </source>
</evidence>
<dbReference type="InterPro" id="IPR003594">
    <property type="entry name" value="HATPase_dom"/>
</dbReference>
<evidence type="ECO:0000256" key="1">
    <source>
        <dbReference type="ARBA" id="ARBA00000085"/>
    </source>
</evidence>
<organism evidence="9 10">
    <name type="scientific">Sulfuriferula multivorans</name>
    <dbReference type="NCBI Taxonomy" id="1559896"/>
    <lineage>
        <taxon>Bacteria</taxon>
        <taxon>Pseudomonadati</taxon>
        <taxon>Pseudomonadota</taxon>
        <taxon>Betaproteobacteria</taxon>
        <taxon>Nitrosomonadales</taxon>
        <taxon>Sulfuricellaceae</taxon>
        <taxon>Sulfuriferula</taxon>
    </lineage>
</organism>
<name>A0A401JB30_9PROT</name>
<dbReference type="PANTHER" id="PTHR44936">
    <property type="entry name" value="SENSOR PROTEIN CREC"/>
    <property type="match status" value="1"/>
</dbReference>
<dbReference type="SUPFAM" id="SSF55874">
    <property type="entry name" value="ATPase domain of HSP90 chaperone/DNA topoisomerase II/histidine kinase"/>
    <property type="match status" value="1"/>
</dbReference>
<feature type="transmembrane region" description="Helical" evidence="7">
    <location>
        <begin position="48"/>
        <end position="67"/>
    </location>
</feature>
<dbReference type="SMART" id="SM00387">
    <property type="entry name" value="HATPase_c"/>
    <property type="match status" value="1"/>
</dbReference>
<keyword evidence="10" id="KW-1185">Reference proteome</keyword>
<keyword evidence="4" id="KW-0547">Nucleotide-binding</keyword>
<keyword evidence="3" id="KW-0808">Transferase</keyword>
<dbReference type="AlphaFoldDB" id="A0A401JB30"/>
<evidence type="ECO:0000313" key="9">
    <source>
        <dbReference type="EMBL" id="GBL44872.1"/>
    </source>
</evidence>
<dbReference type="InterPro" id="IPR004358">
    <property type="entry name" value="Sig_transdc_His_kin-like_C"/>
</dbReference>
<protein>
    <recommendedName>
        <fullName evidence="2">histidine kinase</fullName>
        <ecNumber evidence="2">2.7.13.3</ecNumber>
    </recommendedName>
</protein>
<reference evidence="9 10" key="1">
    <citation type="journal article" date="2019" name="Front. Microbiol.">
        <title>Genomes of Neutrophilic Sulfur-Oxidizing Chemolithoautotrophs Representing 9 Proteobacterial Species From 8 Genera.</title>
        <authorList>
            <person name="Watanabe T."/>
            <person name="Kojima H."/>
            <person name="Umezawa K."/>
            <person name="Hori C."/>
            <person name="Takasuka T.E."/>
            <person name="Kato Y."/>
            <person name="Fukui M."/>
        </authorList>
    </citation>
    <scope>NUCLEOTIDE SEQUENCE [LARGE SCALE GENOMIC DNA]</scope>
    <source>
        <strain evidence="9 10">TTN</strain>
    </source>
</reference>
<feature type="transmembrane region" description="Helical" evidence="7">
    <location>
        <begin position="79"/>
        <end position="97"/>
    </location>
</feature>
<feature type="domain" description="Histidine kinase" evidence="8">
    <location>
        <begin position="212"/>
        <end position="419"/>
    </location>
</feature>
<evidence type="ECO:0000256" key="3">
    <source>
        <dbReference type="ARBA" id="ARBA00022679"/>
    </source>
</evidence>
<feature type="transmembrane region" description="Helical" evidence="7">
    <location>
        <begin position="154"/>
        <end position="176"/>
    </location>
</feature>
<evidence type="ECO:0000256" key="5">
    <source>
        <dbReference type="ARBA" id="ARBA00022777"/>
    </source>
</evidence>
<dbReference type="Proteomes" id="UP000286806">
    <property type="component" value="Unassembled WGS sequence"/>
</dbReference>
<dbReference type="GO" id="GO:0000155">
    <property type="term" value="F:phosphorelay sensor kinase activity"/>
    <property type="evidence" value="ECO:0007669"/>
    <property type="project" value="TreeGrafter"/>
</dbReference>
<proteinExistence type="predicted"/>
<dbReference type="PRINTS" id="PR00344">
    <property type="entry name" value="BCTRLSENSOR"/>
</dbReference>
<keyword evidence="5 9" id="KW-0418">Kinase</keyword>
<accession>A0A401JB30</accession>
<dbReference type="Gene3D" id="3.30.565.10">
    <property type="entry name" value="Histidine kinase-like ATPase, C-terminal domain"/>
    <property type="match status" value="1"/>
</dbReference>
<keyword evidence="7" id="KW-0812">Transmembrane</keyword>
<dbReference type="GO" id="GO:0005886">
    <property type="term" value="C:plasma membrane"/>
    <property type="evidence" value="ECO:0007669"/>
    <property type="project" value="TreeGrafter"/>
</dbReference>
<dbReference type="InterPro" id="IPR050980">
    <property type="entry name" value="2C_sensor_his_kinase"/>
</dbReference>